<name>A0A437MQA6_9SPHI</name>
<keyword evidence="7" id="KW-0998">Cell outer membrane</keyword>
<dbReference type="GO" id="GO:0009279">
    <property type="term" value="C:cell outer membrane"/>
    <property type="evidence" value="ECO:0007669"/>
    <property type="project" value="UniProtKB-SubCell"/>
</dbReference>
<dbReference type="SUPFAM" id="SSF56935">
    <property type="entry name" value="Porins"/>
    <property type="match status" value="1"/>
</dbReference>
<keyword evidence="3" id="KW-1134">Transmembrane beta strand</keyword>
<dbReference type="InterPro" id="IPR039426">
    <property type="entry name" value="TonB-dep_rcpt-like"/>
</dbReference>
<keyword evidence="11" id="KW-1185">Reference proteome</keyword>
<evidence type="ECO:0000256" key="2">
    <source>
        <dbReference type="ARBA" id="ARBA00022448"/>
    </source>
</evidence>
<evidence type="ECO:0000256" key="5">
    <source>
        <dbReference type="ARBA" id="ARBA00022729"/>
    </source>
</evidence>
<dbReference type="InterPro" id="IPR036942">
    <property type="entry name" value="Beta-barrel_TonB_sf"/>
</dbReference>
<dbReference type="Proteomes" id="UP000282759">
    <property type="component" value="Unassembled WGS sequence"/>
</dbReference>
<dbReference type="RefSeq" id="WP_127706530.1">
    <property type="nucleotide sequence ID" value="NZ_SACK01000007.1"/>
</dbReference>
<dbReference type="GO" id="GO:0015344">
    <property type="term" value="F:siderophore uptake transmembrane transporter activity"/>
    <property type="evidence" value="ECO:0007669"/>
    <property type="project" value="TreeGrafter"/>
</dbReference>
<organism evidence="10 11">
    <name type="scientific">Mucilaginibacter limnophilus</name>
    <dbReference type="NCBI Taxonomy" id="1932778"/>
    <lineage>
        <taxon>Bacteria</taxon>
        <taxon>Pseudomonadati</taxon>
        <taxon>Bacteroidota</taxon>
        <taxon>Sphingobacteriia</taxon>
        <taxon>Sphingobacteriales</taxon>
        <taxon>Sphingobacteriaceae</taxon>
        <taxon>Mucilaginibacter</taxon>
    </lineage>
</organism>
<evidence type="ECO:0000256" key="4">
    <source>
        <dbReference type="ARBA" id="ARBA00022692"/>
    </source>
</evidence>
<dbReference type="PANTHER" id="PTHR30069:SF29">
    <property type="entry name" value="HEMOGLOBIN AND HEMOGLOBIN-HAPTOGLOBIN-BINDING PROTEIN 1-RELATED"/>
    <property type="match status" value="1"/>
</dbReference>
<evidence type="ECO:0000256" key="3">
    <source>
        <dbReference type="ARBA" id="ARBA00022452"/>
    </source>
</evidence>
<keyword evidence="4" id="KW-0812">Transmembrane</keyword>
<feature type="compositionally biased region" description="Basic and acidic residues" evidence="8">
    <location>
        <begin position="50"/>
        <end position="61"/>
    </location>
</feature>
<feature type="chain" id="PRO_5019488777" evidence="9">
    <location>
        <begin position="23"/>
        <end position="589"/>
    </location>
</feature>
<evidence type="ECO:0000256" key="1">
    <source>
        <dbReference type="ARBA" id="ARBA00004571"/>
    </source>
</evidence>
<protein>
    <submittedName>
        <fullName evidence="10">Uncharacterized protein</fullName>
    </submittedName>
</protein>
<dbReference type="GO" id="GO:0044718">
    <property type="term" value="P:siderophore transmembrane transport"/>
    <property type="evidence" value="ECO:0007669"/>
    <property type="project" value="TreeGrafter"/>
</dbReference>
<dbReference type="OrthoDB" id="1264254at2"/>
<dbReference type="PANTHER" id="PTHR30069">
    <property type="entry name" value="TONB-DEPENDENT OUTER MEMBRANE RECEPTOR"/>
    <property type="match status" value="1"/>
</dbReference>
<dbReference type="EMBL" id="SACK01000007">
    <property type="protein sequence ID" value="RVT99832.1"/>
    <property type="molecule type" value="Genomic_DNA"/>
</dbReference>
<reference evidence="10 11" key="1">
    <citation type="submission" date="2019-01" db="EMBL/GenBank/DDBJ databases">
        <authorList>
            <person name="Chen W.-M."/>
        </authorList>
    </citation>
    <scope>NUCLEOTIDE SEQUENCE [LARGE SCALE GENOMIC DNA]</scope>
    <source>
        <strain evidence="10 11">YBJ-36</strain>
    </source>
</reference>
<comment type="subcellular location">
    <subcellularLocation>
        <location evidence="1">Cell outer membrane</location>
        <topology evidence="1">Multi-pass membrane protein</topology>
    </subcellularLocation>
</comment>
<proteinExistence type="predicted"/>
<gene>
    <name evidence="10" type="ORF">EOD41_15440</name>
</gene>
<feature type="signal peptide" evidence="9">
    <location>
        <begin position="1"/>
        <end position="22"/>
    </location>
</feature>
<keyword evidence="5 9" id="KW-0732">Signal</keyword>
<accession>A0A437MQA6</accession>
<evidence type="ECO:0000256" key="7">
    <source>
        <dbReference type="ARBA" id="ARBA00023237"/>
    </source>
</evidence>
<dbReference type="AlphaFoldDB" id="A0A437MQA6"/>
<keyword evidence="2" id="KW-0813">Transport</keyword>
<comment type="caution">
    <text evidence="10">The sequence shown here is derived from an EMBL/GenBank/DDBJ whole genome shotgun (WGS) entry which is preliminary data.</text>
</comment>
<dbReference type="Gene3D" id="2.40.170.20">
    <property type="entry name" value="TonB-dependent receptor, beta-barrel domain"/>
    <property type="match status" value="1"/>
</dbReference>
<keyword evidence="6" id="KW-0472">Membrane</keyword>
<evidence type="ECO:0000313" key="10">
    <source>
        <dbReference type="EMBL" id="RVT99832.1"/>
    </source>
</evidence>
<sequence length="589" mass="65417">MNLRYGYILTALAVFYFAPVNAQVKPKKTTAKKTAAVTPAAANKLGDAASKTKQDTTKKTDNAASLSEEIVVTTSYKPVLADAVKIRRNPDLEDTSPFKAPLSYTSLDKRLEKDNEIQQLEAMKRPPERDSVPTNNYVRAGLGSLKTTFAEGYFGNGKDEALQVGGYVKHFAQSGTQFEKQNESRNEIGVFGKTLIGDNALNGRINYKRRGVYFYGFNDLNEALPEFDPQRQTFNTISAEGEMAKKYTGAEKDFTYAAKLQGYIFSNAFSAKENNLILSGFLNKTVKQFYAGLAASLDLSTQKDVAYSYNNSIARVNPYIKLQGDQYKVDAGVNIVKEFGFSDRFFIFPAAKLEFQVIPKYVRLFAEATGDVNKSSLKNFAEINPFIGENIALRNSVDQLNISLGLKGTLAPGLGFKATFFRNSVKDLPMFVNAFDETGINNKFAVIYDSGRSRVSGFNGELDFKATDDFNLFGRVEFKDYQLNTETQPWNLPKFKLTAGTVIRITDKVNVNGSLLIRGSTQDRRINGEEIVGTPIDSYVDLNGGVEYKATKQISIFVQANNLLNNTNPTWLYYNNNGFNIFGGVGYAF</sequence>
<evidence type="ECO:0000256" key="9">
    <source>
        <dbReference type="SAM" id="SignalP"/>
    </source>
</evidence>
<feature type="region of interest" description="Disordered" evidence="8">
    <location>
        <begin position="44"/>
        <end position="63"/>
    </location>
</feature>
<evidence type="ECO:0000313" key="11">
    <source>
        <dbReference type="Proteomes" id="UP000282759"/>
    </source>
</evidence>
<evidence type="ECO:0000256" key="6">
    <source>
        <dbReference type="ARBA" id="ARBA00023136"/>
    </source>
</evidence>
<evidence type="ECO:0000256" key="8">
    <source>
        <dbReference type="SAM" id="MobiDB-lite"/>
    </source>
</evidence>